<keyword evidence="1" id="KW-0812">Transmembrane</keyword>
<proteinExistence type="predicted"/>
<evidence type="ECO:0000313" key="2">
    <source>
        <dbReference type="EMBL" id="PYZ98606.1"/>
    </source>
</evidence>
<protein>
    <recommendedName>
        <fullName evidence="4">Prepilin-type N-terminal cleavage/methylation domain-containing protein</fullName>
    </recommendedName>
</protein>
<evidence type="ECO:0000256" key="1">
    <source>
        <dbReference type="SAM" id="Phobius"/>
    </source>
</evidence>
<keyword evidence="1" id="KW-0472">Membrane</keyword>
<evidence type="ECO:0008006" key="4">
    <source>
        <dbReference type="Google" id="ProtNLM"/>
    </source>
</evidence>
<dbReference type="Pfam" id="PF15980">
    <property type="entry name" value="ComGF"/>
    <property type="match status" value="1"/>
</dbReference>
<dbReference type="InterPro" id="IPR016977">
    <property type="entry name" value="ComGF"/>
</dbReference>
<reference evidence="2 3" key="1">
    <citation type="submission" date="2017-10" db="EMBL/GenBank/DDBJ databases">
        <title>Bacillus sp. nov., a halophilic bacterium isolated from a Yangshapao Lake.</title>
        <authorList>
            <person name="Wang H."/>
        </authorList>
    </citation>
    <scope>NUCLEOTIDE SEQUENCE [LARGE SCALE GENOMIC DNA]</scope>
    <source>
        <strain evidence="2 3">YSP-3</strain>
    </source>
</reference>
<keyword evidence="3" id="KW-1185">Reference proteome</keyword>
<organism evidence="2 3">
    <name type="scientific">Alteribacter lacisalsi</name>
    <dbReference type="NCBI Taxonomy" id="2045244"/>
    <lineage>
        <taxon>Bacteria</taxon>
        <taxon>Bacillati</taxon>
        <taxon>Bacillota</taxon>
        <taxon>Bacilli</taxon>
        <taxon>Bacillales</taxon>
        <taxon>Bacillaceae</taxon>
        <taxon>Alteribacter</taxon>
    </lineage>
</organism>
<comment type="caution">
    <text evidence="2">The sequence shown here is derived from an EMBL/GenBank/DDBJ whole genome shotgun (WGS) entry which is preliminary data.</text>
</comment>
<accession>A0A2W0HCL5</accession>
<sequence>MRGNGMSASVGRQCAMTSAYTFRNRGEAGCTLIEVLLSFIVTMIIVSVLFTILHPFQKTQDTKETGRSREAELFFIQFTPYFRQSTEFTISSTEKTLYLRSDRSGQEEVSSFTLHNGRIIRYVNGQGYDIFLEKAGDVRFREEPAGIRISLTFPDGSFSERVFTHTAGKGQSREHE</sequence>
<keyword evidence="1" id="KW-1133">Transmembrane helix</keyword>
<gene>
    <name evidence="2" type="ORF">CR205_08500</name>
</gene>
<feature type="transmembrane region" description="Helical" evidence="1">
    <location>
        <begin position="32"/>
        <end position="53"/>
    </location>
</feature>
<evidence type="ECO:0000313" key="3">
    <source>
        <dbReference type="Proteomes" id="UP000248066"/>
    </source>
</evidence>
<dbReference type="AlphaFoldDB" id="A0A2W0HCL5"/>
<dbReference type="EMBL" id="PDOF01000001">
    <property type="protein sequence ID" value="PYZ98606.1"/>
    <property type="molecule type" value="Genomic_DNA"/>
</dbReference>
<name>A0A2W0HCL5_9BACI</name>
<dbReference type="Proteomes" id="UP000248066">
    <property type="component" value="Unassembled WGS sequence"/>
</dbReference>